<feature type="transmembrane region" description="Helical" evidence="2">
    <location>
        <begin position="150"/>
        <end position="172"/>
    </location>
</feature>
<dbReference type="Gramene" id="EFJ21077">
    <property type="protein sequence ID" value="EFJ21077"/>
    <property type="gene ID" value="SELMODRAFT_443658"/>
</dbReference>
<reference evidence="3 4" key="1">
    <citation type="journal article" date="2011" name="Science">
        <title>The Selaginella genome identifies genetic changes associated with the evolution of vascular plants.</title>
        <authorList>
            <person name="Banks J.A."/>
            <person name="Nishiyama T."/>
            <person name="Hasebe M."/>
            <person name="Bowman J.L."/>
            <person name="Gribskov M."/>
            <person name="dePamphilis C."/>
            <person name="Albert V.A."/>
            <person name="Aono N."/>
            <person name="Aoyama T."/>
            <person name="Ambrose B.A."/>
            <person name="Ashton N.W."/>
            <person name="Axtell M.J."/>
            <person name="Barker E."/>
            <person name="Barker M.S."/>
            <person name="Bennetzen J.L."/>
            <person name="Bonawitz N.D."/>
            <person name="Chapple C."/>
            <person name="Cheng C."/>
            <person name="Correa L.G."/>
            <person name="Dacre M."/>
            <person name="DeBarry J."/>
            <person name="Dreyer I."/>
            <person name="Elias M."/>
            <person name="Engstrom E.M."/>
            <person name="Estelle M."/>
            <person name="Feng L."/>
            <person name="Finet C."/>
            <person name="Floyd S.K."/>
            <person name="Frommer W.B."/>
            <person name="Fujita T."/>
            <person name="Gramzow L."/>
            <person name="Gutensohn M."/>
            <person name="Harholt J."/>
            <person name="Hattori M."/>
            <person name="Heyl A."/>
            <person name="Hirai T."/>
            <person name="Hiwatashi Y."/>
            <person name="Ishikawa M."/>
            <person name="Iwata M."/>
            <person name="Karol K.G."/>
            <person name="Koehler B."/>
            <person name="Kolukisaoglu U."/>
            <person name="Kubo M."/>
            <person name="Kurata T."/>
            <person name="Lalonde S."/>
            <person name="Li K."/>
            <person name="Li Y."/>
            <person name="Litt A."/>
            <person name="Lyons E."/>
            <person name="Manning G."/>
            <person name="Maruyama T."/>
            <person name="Michael T.P."/>
            <person name="Mikami K."/>
            <person name="Miyazaki S."/>
            <person name="Morinaga S."/>
            <person name="Murata T."/>
            <person name="Mueller-Roeber B."/>
            <person name="Nelson D.R."/>
            <person name="Obara M."/>
            <person name="Oguri Y."/>
            <person name="Olmstead R.G."/>
            <person name="Onodera N."/>
            <person name="Petersen B.L."/>
            <person name="Pils B."/>
            <person name="Prigge M."/>
            <person name="Rensing S.A."/>
            <person name="Riano-Pachon D.M."/>
            <person name="Roberts A.W."/>
            <person name="Sato Y."/>
            <person name="Scheller H.V."/>
            <person name="Schulz B."/>
            <person name="Schulz C."/>
            <person name="Shakirov E.V."/>
            <person name="Shibagaki N."/>
            <person name="Shinohara N."/>
            <person name="Shippen D.E."/>
            <person name="Soerensen I."/>
            <person name="Sotooka R."/>
            <person name="Sugimoto N."/>
            <person name="Sugita M."/>
            <person name="Sumikawa N."/>
            <person name="Tanurdzic M."/>
            <person name="Theissen G."/>
            <person name="Ulvskov P."/>
            <person name="Wakazuki S."/>
            <person name="Weng J.K."/>
            <person name="Willats W.W."/>
            <person name="Wipf D."/>
            <person name="Wolf P.G."/>
            <person name="Yang L."/>
            <person name="Zimmer A.D."/>
            <person name="Zhu Q."/>
            <person name="Mitros T."/>
            <person name="Hellsten U."/>
            <person name="Loque D."/>
            <person name="Otillar R."/>
            <person name="Salamov A."/>
            <person name="Schmutz J."/>
            <person name="Shapiro H."/>
            <person name="Lindquist E."/>
            <person name="Lucas S."/>
            <person name="Rokhsar D."/>
            <person name="Grigoriev I.V."/>
        </authorList>
    </citation>
    <scope>NUCLEOTIDE SEQUENCE [LARGE SCALE GENOMIC DNA]</scope>
</reference>
<name>D8S3B0_SELML</name>
<dbReference type="Proteomes" id="UP000001514">
    <property type="component" value="Unassembled WGS sequence"/>
</dbReference>
<feature type="compositionally biased region" description="Low complexity" evidence="1">
    <location>
        <begin position="1"/>
        <end position="44"/>
    </location>
</feature>
<accession>D8S3B0</accession>
<gene>
    <name evidence="3" type="ORF">SELMODRAFT_443658</name>
</gene>
<dbReference type="InParanoid" id="D8S3B0"/>
<feature type="transmembrane region" description="Helical" evidence="2">
    <location>
        <begin position="240"/>
        <end position="259"/>
    </location>
</feature>
<keyword evidence="2" id="KW-0812">Transmembrane</keyword>
<dbReference type="EMBL" id="GL377600">
    <property type="protein sequence ID" value="EFJ21077.1"/>
    <property type="molecule type" value="Genomic_DNA"/>
</dbReference>
<keyword evidence="2" id="KW-0472">Membrane</keyword>
<dbReference type="AlphaFoldDB" id="D8S3B0"/>
<feature type="region of interest" description="Disordered" evidence="1">
    <location>
        <begin position="1"/>
        <end position="87"/>
    </location>
</feature>
<feature type="transmembrane region" description="Helical" evidence="2">
    <location>
        <begin position="214"/>
        <end position="234"/>
    </location>
</feature>
<keyword evidence="2" id="KW-1133">Transmembrane helix</keyword>
<protein>
    <submittedName>
        <fullName evidence="3">Uncharacterized protein</fullName>
    </submittedName>
</protein>
<evidence type="ECO:0000313" key="3">
    <source>
        <dbReference type="EMBL" id="EFJ21077.1"/>
    </source>
</evidence>
<keyword evidence="4" id="KW-1185">Reference proteome</keyword>
<feature type="transmembrane region" description="Helical" evidence="2">
    <location>
        <begin position="192"/>
        <end position="209"/>
    </location>
</feature>
<evidence type="ECO:0000256" key="1">
    <source>
        <dbReference type="SAM" id="MobiDB-lite"/>
    </source>
</evidence>
<organism evidence="4">
    <name type="scientific">Selaginella moellendorffii</name>
    <name type="common">Spikemoss</name>
    <dbReference type="NCBI Taxonomy" id="88036"/>
    <lineage>
        <taxon>Eukaryota</taxon>
        <taxon>Viridiplantae</taxon>
        <taxon>Streptophyta</taxon>
        <taxon>Embryophyta</taxon>
        <taxon>Tracheophyta</taxon>
        <taxon>Lycopodiopsida</taxon>
        <taxon>Selaginellales</taxon>
        <taxon>Selaginellaceae</taxon>
        <taxon>Selaginella</taxon>
    </lineage>
</organism>
<evidence type="ECO:0000313" key="4">
    <source>
        <dbReference type="Proteomes" id="UP000001514"/>
    </source>
</evidence>
<evidence type="ECO:0000256" key="2">
    <source>
        <dbReference type="SAM" id="Phobius"/>
    </source>
</evidence>
<sequence length="415" mass="45263">MAAAAGATGATGATAPVAGAAAPGAAGAAGAEGMGTTAAATVGKAAERAGRHSNRAVQKEIQPDVSASDKTPLLNGKEISSESPRVPPIVPDPGFLASEARAFHFQPLSIDRHEPLIEISRSWSQRWLTPLLYTRLRLEMARARYERAELRIGGAFLVGVSVYVFTLCHWVLRTHFQCKAVLWRVCLYTPRTLAVLYPAMFIVPGIVSFRYSVYAALGVVWMVLCGGGTVVVAAVKGSKVVWLVSTTGFGASYVVLALLGRQYIAPVAPYSEYDQSFLFSSLRGQIKTSPSFWRLSSPRLQVLLQHWTLPDCCHWLSMVAALVKNGRNKRDGRRDGTKGKMFKTKKAIDHFGQMIKRGSNTVTYNSLGQMDEAMNQITETGSSPDVHHPHERLLQADEVGRCVRSPQPDERRGLW</sequence>
<proteinExistence type="predicted"/>
<dbReference type="KEGG" id="smo:SELMODRAFT_443658"/>
<dbReference type="HOGENOM" id="CLU_662917_0_0_1"/>